<name>A0A382KAZ5_9ZZZZ</name>
<sequence length="134" mass="15475">MIDVTEVIILRYVIKDKTVKCYTEGLRRFDHREIQVWHLDTVSAGKLLNFICNKIINDKTNLRVDQTITDFALVPFRIIDAISPQGEPAFQLTYERKHPAVRRSSVSTSKDNNPHLKNEIICDRIDHTDLAELG</sequence>
<protein>
    <submittedName>
        <fullName evidence="1">Uncharacterized protein</fullName>
    </submittedName>
</protein>
<evidence type="ECO:0000313" key="1">
    <source>
        <dbReference type="EMBL" id="SVC21528.1"/>
    </source>
</evidence>
<proteinExistence type="predicted"/>
<dbReference type="EMBL" id="UINC01079484">
    <property type="protein sequence ID" value="SVC21528.1"/>
    <property type="molecule type" value="Genomic_DNA"/>
</dbReference>
<dbReference type="AlphaFoldDB" id="A0A382KAZ5"/>
<reference evidence="1" key="1">
    <citation type="submission" date="2018-05" db="EMBL/GenBank/DDBJ databases">
        <authorList>
            <person name="Lanie J.A."/>
            <person name="Ng W.-L."/>
            <person name="Kazmierczak K.M."/>
            <person name="Andrzejewski T.M."/>
            <person name="Davidsen T.M."/>
            <person name="Wayne K.J."/>
            <person name="Tettelin H."/>
            <person name="Glass J.I."/>
            <person name="Rusch D."/>
            <person name="Podicherti R."/>
            <person name="Tsui H.-C.T."/>
            <person name="Winkler M.E."/>
        </authorList>
    </citation>
    <scope>NUCLEOTIDE SEQUENCE</scope>
</reference>
<gene>
    <name evidence="1" type="ORF">METZ01_LOCUS274382</name>
</gene>
<organism evidence="1">
    <name type="scientific">marine metagenome</name>
    <dbReference type="NCBI Taxonomy" id="408172"/>
    <lineage>
        <taxon>unclassified sequences</taxon>
        <taxon>metagenomes</taxon>
        <taxon>ecological metagenomes</taxon>
    </lineage>
</organism>
<accession>A0A382KAZ5</accession>